<dbReference type="Proteomes" id="UP001482620">
    <property type="component" value="Unassembled WGS sequence"/>
</dbReference>
<evidence type="ECO:0000313" key="2">
    <source>
        <dbReference type="Proteomes" id="UP001482620"/>
    </source>
</evidence>
<evidence type="ECO:0000313" key="1">
    <source>
        <dbReference type="EMBL" id="MEQ2222333.1"/>
    </source>
</evidence>
<organism evidence="1 2">
    <name type="scientific">Ilyodon furcidens</name>
    <name type="common">goldbreast splitfin</name>
    <dbReference type="NCBI Taxonomy" id="33524"/>
    <lineage>
        <taxon>Eukaryota</taxon>
        <taxon>Metazoa</taxon>
        <taxon>Chordata</taxon>
        <taxon>Craniata</taxon>
        <taxon>Vertebrata</taxon>
        <taxon>Euteleostomi</taxon>
        <taxon>Actinopterygii</taxon>
        <taxon>Neopterygii</taxon>
        <taxon>Teleostei</taxon>
        <taxon>Neoteleostei</taxon>
        <taxon>Acanthomorphata</taxon>
        <taxon>Ovalentaria</taxon>
        <taxon>Atherinomorphae</taxon>
        <taxon>Cyprinodontiformes</taxon>
        <taxon>Goodeidae</taxon>
        <taxon>Ilyodon</taxon>
    </lineage>
</organism>
<gene>
    <name evidence="1" type="ORF">ILYODFUR_025100</name>
</gene>
<proteinExistence type="predicted"/>
<protein>
    <submittedName>
        <fullName evidence="1">Uncharacterized protein</fullName>
    </submittedName>
</protein>
<reference evidence="1 2" key="1">
    <citation type="submission" date="2021-06" db="EMBL/GenBank/DDBJ databases">
        <authorList>
            <person name="Palmer J.M."/>
        </authorList>
    </citation>
    <scope>NUCLEOTIDE SEQUENCE [LARGE SCALE GENOMIC DNA]</scope>
    <source>
        <strain evidence="2">if_2019</strain>
        <tissue evidence="1">Muscle</tissue>
    </source>
</reference>
<keyword evidence="2" id="KW-1185">Reference proteome</keyword>
<name>A0ABV0SP39_9TELE</name>
<accession>A0ABV0SP39</accession>
<comment type="caution">
    <text evidence="1">The sequence shown here is derived from an EMBL/GenBank/DDBJ whole genome shotgun (WGS) entry which is preliminary data.</text>
</comment>
<dbReference type="EMBL" id="JAHRIQ010003033">
    <property type="protein sequence ID" value="MEQ2222333.1"/>
    <property type="molecule type" value="Genomic_DNA"/>
</dbReference>
<sequence length="123" mass="13907">MGPLLSFFYKLSCQHILPIEPRISSALPKLSCTSSTFLWSMLYFHVLSVKVDVHDLVGLQLCHSISSFRRWIELFSARCSKFGMLLYSYSFLPGRSPVFLGLLNAGDQGTSEVFTLQLYLSCD</sequence>